<evidence type="ECO:0000256" key="1">
    <source>
        <dbReference type="SAM" id="MobiDB-lite"/>
    </source>
</evidence>
<evidence type="ECO:0000313" key="2">
    <source>
        <dbReference type="EMBL" id="OAV94474.1"/>
    </source>
</evidence>
<name>A0A180GPN0_PUCT1</name>
<reference evidence="3" key="4">
    <citation type="submission" date="2025-05" db="UniProtKB">
        <authorList>
            <consortium name="EnsemblFungi"/>
        </authorList>
    </citation>
    <scope>IDENTIFICATION</scope>
    <source>
        <strain evidence="3">isolate 1-1 / race 1 (BBBD)</strain>
    </source>
</reference>
<dbReference type="OrthoDB" id="2518639at2759"/>
<evidence type="ECO:0000313" key="4">
    <source>
        <dbReference type="Proteomes" id="UP000005240"/>
    </source>
</evidence>
<accession>A0A180GPN0</accession>
<feature type="compositionally biased region" description="Pro residues" evidence="1">
    <location>
        <begin position="28"/>
        <end position="37"/>
    </location>
</feature>
<evidence type="ECO:0008006" key="5">
    <source>
        <dbReference type="Google" id="ProtNLM"/>
    </source>
</evidence>
<dbReference type="AlphaFoldDB" id="A0A180GPN0"/>
<dbReference type="VEuPathDB" id="FungiDB:PTTG_03053"/>
<evidence type="ECO:0000313" key="3">
    <source>
        <dbReference type="EnsemblFungi" id="PTTG_03053-t43_1-p1"/>
    </source>
</evidence>
<dbReference type="EMBL" id="ADAS02000039">
    <property type="protein sequence ID" value="OAV94474.1"/>
    <property type="molecule type" value="Genomic_DNA"/>
</dbReference>
<feature type="compositionally biased region" description="Low complexity" evidence="1">
    <location>
        <begin position="55"/>
        <end position="64"/>
    </location>
</feature>
<organism evidence="2">
    <name type="scientific">Puccinia triticina (isolate 1-1 / race 1 (BBBD))</name>
    <name type="common">Brown leaf rust fungus</name>
    <dbReference type="NCBI Taxonomy" id="630390"/>
    <lineage>
        <taxon>Eukaryota</taxon>
        <taxon>Fungi</taxon>
        <taxon>Dikarya</taxon>
        <taxon>Basidiomycota</taxon>
        <taxon>Pucciniomycotina</taxon>
        <taxon>Pucciniomycetes</taxon>
        <taxon>Pucciniales</taxon>
        <taxon>Pucciniaceae</taxon>
        <taxon>Puccinia</taxon>
    </lineage>
</organism>
<gene>
    <name evidence="2" type="ORF">PTTG_03053</name>
</gene>
<reference evidence="2" key="1">
    <citation type="submission" date="2009-11" db="EMBL/GenBank/DDBJ databases">
        <authorList>
            <consortium name="The Broad Institute Genome Sequencing Platform"/>
            <person name="Ward D."/>
            <person name="Feldgarden M."/>
            <person name="Earl A."/>
            <person name="Young S.K."/>
            <person name="Zeng Q."/>
            <person name="Koehrsen M."/>
            <person name="Alvarado L."/>
            <person name="Berlin A."/>
            <person name="Bochicchio J."/>
            <person name="Borenstein D."/>
            <person name="Chapman S.B."/>
            <person name="Chen Z."/>
            <person name="Engels R."/>
            <person name="Freedman E."/>
            <person name="Gellesch M."/>
            <person name="Goldberg J."/>
            <person name="Griggs A."/>
            <person name="Gujja S."/>
            <person name="Heilman E."/>
            <person name="Heiman D."/>
            <person name="Hepburn T."/>
            <person name="Howarth C."/>
            <person name="Jen D."/>
            <person name="Larson L."/>
            <person name="Lewis B."/>
            <person name="Mehta T."/>
            <person name="Park D."/>
            <person name="Pearson M."/>
            <person name="Roberts A."/>
            <person name="Saif S."/>
            <person name="Shea T."/>
            <person name="Shenoy N."/>
            <person name="Sisk P."/>
            <person name="Stolte C."/>
            <person name="Sykes S."/>
            <person name="Thomson T."/>
            <person name="Walk T."/>
            <person name="White J."/>
            <person name="Yandava C."/>
            <person name="Izard J."/>
            <person name="Baranova O.V."/>
            <person name="Blanton J.M."/>
            <person name="Tanner A.C."/>
            <person name="Dewhirst F.E."/>
            <person name="Haas B."/>
            <person name="Nusbaum C."/>
            <person name="Birren B."/>
        </authorList>
    </citation>
    <scope>NUCLEOTIDE SEQUENCE [LARGE SCALE GENOMIC DNA]</scope>
    <source>
        <strain evidence="2">1-1 BBBD Race 1</strain>
    </source>
</reference>
<protein>
    <recommendedName>
        <fullName evidence="5">SAM domain-containing protein</fullName>
    </recommendedName>
</protein>
<feature type="region of interest" description="Disordered" evidence="1">
    <location>
        <begin position="1"/>
        <end position="67"/>
    </location>
</feature>
<reference evidence="2" key="2">
    <citation type="submission" date="2016-05" db="EMBL/GenBank/DDBJ databases">
        <title>Comparative analysis highlights variable genome content of wheat rusts and divergence of the mating loci.</title>
        <authorList>
            <person name="Cuomo C.A."/>
            <person name="Bakkeren G."/>
            <person name="Szabo L."/>
            <person name="Khalil H."/>
            <person name="Joly D."/>
            <person name="Goldberg J."/>
            <person name="Young S."/>
            <person name="Zeng Q."/>
            <person name="Fellers J."/>
        </authorList>
    </citation>
    <scope>NUCLEOTIDE SEQUENCE [LARGE SCALE GENOMIC DNA]</scope>
    <source>
        <strain evidence="2">1-1 BBBD Race 1</strain>
    </source>
</reference>
<dbReference type="EnsemblFungi" id="PTTG_03053-t43_1">
    <property type="protein sequence ID" value="PTTG_03053-t43_1-p1"/>
    <property type="gene ID" value="PTTG_03053"/>
</dbReference>
<dbReference type="Proteomes" id="UP000005240">
    <property type="component" value="Unassembled WGS sequence"/>
</dbReference>
<proteinExistence type="predicted"/>
<keyword evidence="4" id="KW-1185">Reference proteome</keyword>
<reference evidence="3 4" key="3">
    <citation type="journal article" date="2017" name="G3 (Bethesda)">
        <title>Comparative analysis highlights variable genome content of wheat rusts and divergence of the mating loci.</title>
        <authorList>
            <person name="Cuomo C.A."/>
            <person name="Bakkeren G."/>
            <person name="Khalil H.B."/>
            <person name="Panwar V."/>
            <person name="Joly D."/>
            <person name="Linning R."/>
            <person name="Sakthikumar S."/>
            <person name="Song X."/>
            <person name="Adiconis X."/>
            <person name="Fan L."/>
            <person name="Goldberg J.M."/>
            <person name="Levin J.Z."/>
            <person name="Young S."/>
            <person name="Zeng Q."/>
            <person name="Anikster Y."/>
            <person name="Bruce M."/>
            <person name="Wang M."/>
            <person name="Yin C."/>
            <person name="McCallum B."/>
            <person name="Szabo L.J."/>
            <person name="Hulbert S."/>
            <person name="Chen X."/>
            <person name="Fellers J.P."/>
        </authorList>
    </citation>
    <scope>NUCLEOTIDE SEQUENCE</scope>
    <source>
        <strain evidence="4">Isolate 1-1 / race 1 (BBBD)</strain>
        <strain evidence="3">isolate 1-1 / race 1 (BBBD)</strain>
    </source>
</reference>
<sequence length="182" mass="20178">MTVDGFSSPGEHRPDPPNQAHQIGLLNPAPPALPAPLAPRSATVHVRPHRRRRPTGGAQAPAPAAHRRPVPSYVWVRPEPFGGRPVRPPLPSLIRATRGLTLEGFLKRCRIDPHDLHTRIILHENRVIDWPFFLRANKRSLRNMGLILGAARALSQGGISLRRCAVQVPTENIEQETENHMG</sequence>